<dbReference type="GeneID" id="27706799"/>
<dbReference type="OrthoDB" id="4109395at2759"/>
<evidence type="ECO:0000256" key="1">
    <source>
        <dbReference type="SAM" id="MobiDB-lite"/>
    </source>
</evidence>
<accession>A0A0D2K927</accession>
<protein>
    <submittedName>
        <fullName evidence="3">Uncharacterized protein</fullName>
    </submittedName>
</protein>
<feature type="compositionally biased region" description="Pro residues" evidence="1">
    <location>
        <begin position="455"/>
        <end position="465"/>
    </location>
</feature>
<evidence type="ECO:0000256" key="2">
    <source>
        <dbReference type="SAM" id="SignalP"/>
    </source>
</evidence>
<gene>
    <name evidence="3" type="ORF">Z520_01053</name>
</gene>
<evidence type="ECO:0000313" key="3">
    <source>
        <dbReference type="EMBL" id="KIY02588.1"/>
    </source>
</evidence>
<sequence length="582" mass="61719">MVLLIVFKSSLLGPLSFDWDHDIYEACPACVRAHELRTCDGKTKVTFETCQKHRDAADTQAESTALEDAVLKEIRSLVHPLYSPIPTFPVITSTITAKSKEDLRKKVKVTTVTEHQHQHTVVSRRGVHAPATRGNGRDISGKATAREMDQPWPEIKYAHGGGCIYSPEPEVVLKPRAAVAVMDQYAREKLRNITALLDSGITCTLGPQLDVEPDADMDSRFGAGTQGSLRPGPGSSGSTCVAAAAADDESTLSPATLMLRAINAAAAAEARALLVAEKERLEACLATSALAKGLYFKRCNGQCVNALGDVLVGDQVPNGRKAKEEEVTKKDDQSASTCNDASAKAHPALFNSHPQDHLHVGEGVEVEVQVEAETESSTLTRTSTPSVTTPRSATPSLDTSISPTSSPGSPDSPTTTTNSSSSSNDNDNCITTSTTSGTLEDLKPKVPPRRRVDPDPYPSPPPSPPTKFSNNSSYGYGYGYGYGYAVLPNDDSTHGLLKPGTQTASSPTSTSISPFTSPSSTTGTGGSAGPIRFPPPEQPSFTYAMLQAREQLVRSGQVTDENLCSVSWGYNGIISGTQALQG</sequence>
<name>A0A0D2K927_9EURO</name>
<feature type="compositionally biased region" description="Low complexity" evidence="1">
    <location>
        <begin position="499"/>
        <end position="522"/>
    </location>
</feature>
<feature type="region of interest" description="Disordered" evidence="1">
    <location>
        <begin position="370"/>
        <end position="471"/>
    </location>
</feature>
<feature type="compositionally biased region" description="Basic and acidic residues" evidence="1">
    <location>
        <begin position="321"/>
        <end position="333"/>
    </location>
</feature>
<proteinExistence type="predicted"/>
<evidence type="ECO:0000313" key="4">
    <source>
        <dbReference type="Proteomes" id="UP000053411"/>
    </source>
</evidence>
<feature type="region of interest" description="Disordered" evidence="1">
    <location>
        <begin position="321"/>
        <end position="342"/>
    </location>
</feature>
<reference evidence="3 4" key="1">
    <citation type="submission" date="2015-01" db="EMBL/GenBank/DDBJ databases">
        <title>The Genome Sequence of Fonsecaea multimorphosa CBS 102226.</title>
        <authorList>
            <consortium name="The Broad Institute Genomics Platform"/>
            <person name="Cuomo C."/>
            <person name="de Hoog S."/>
            <person name="Gorbushina A."/>
            <person name="Stielow B."/>
            <person name="Teixiera M."/>
            <person name="Abouelleil A."/>
            <person name="Chapman S.B."/>
            <person name="Priest M."/>
            <person name="Young S.K."/>
            <person name="Wortman J."/>
            <person name="Nusbaum C."/>
            <person name="Birren B."/>
        </authorList>
    </citation>
    <scope>NUCLEOTIDE SEQUENCE [LARGE SCALE GENOMIC DNA]</scope>
    <source>
        <strain evidence="3 4">CBS 102226</strain>
    </source>
</reference>
<feature type="compositionally biased region" description="Low complexity" evidence="1">
    <location>
        <begin position="375"/>
        <end position="436"/>
    </location>
</feature>
<dbReference type="Proteomes" id="UP000053411">
    <property type="component" value="Unassembled WGS sequence"/>
</dbReference>
<organism evidence="3 4">
    <name type="scientific">Fonsecaea multimorphosa CBS 102226</name>
    <dbReference type="NCBI Taxonomy" id="1442371"/>
    <lineage>
        <taxon>Eukaryota</taxon>
        <taxon>Fungi</taxon>
        <taxon>Dikarya</taxon>
        <taxon>Ascomycota</taxon>
        <taxon>Pezizomycotina</taxon>
        <taxon>Eurotiomycetes</taxon>
        <taxon>Chaetothyriomycetidae</taxon>
        <taxon>Chaetothyriales</taxon>
        <taxon>Herpotrichiellaceae</taxon>
        <taxon>Fonsecaea</taxon>
    </lineage>
</organism>
<dbReference type="AlphaFoldDB" id="A0A0D2K927"/>
<feature type="chain" id="PRO_5002262499" evidence="2">
    <location>
        <begin position="18"/>
        <end position="582"/>
    </location>
</feature>
<dbReference type="RefSeq" id="XP_016636710.1">
    <property type="nucleotide sequence ID" value="XM_016771571.1"/>
</dbReference>
<feature type="region of interest" description="Disordered" evidence="1">
    <location>
        <begin position="115"/>
        <end position="140"/>
    </location>
</feature>
<feature type="signal peptide" evidence="2">
    <location>
        <begin position="1"/>
        <end position="17"/>
    </location>
</feature>
<dbReference type="VEuPathDB" id="FungiDB:Z520_01053"/>
<feature type="compositionally biased region" description="Basic and acidic residues" evidence="1">
    <location>
        <begin position="440"/>
        <end position="454"/>
    </location>
</feature>
<feature type="region of interest" description="Disordered" evidence="1">
    <location>
        <begin position="493"/>
        <end position="530"/>
    </location>
</feature>
<dbReference type="EMBL" id="KN848063">
    <property type="protein sequence ID" value="KIY02588.1"/>
    <property type="molecule type" value="Genomic_DNA"/>
</dbReference>
<keyword evidence="2" id="KW-0732">Signal</keyword>
<keyword evidence="4" id="KW-1185">Reference proteome</keyword>